<feature type="region of interest" description="Disordered" evidence="1">
    <location>
        <begin position="107"/>
        <end position="199"/>
    </location>
</feature>
<dbReference type="EMBL" id="NMPR01000115">
    <property type="protein sequence ID" value="KAA8630083.1"/>
    <property type="molecule type" value="Genomic_DNA"/>
</dbReference>
<feature type="compositionally biased region" description="Basic and acidic residues" evidence="1">
    <location>
        <begin position="675"/>
        <end position="688"/>
    </location>
</feature>
<protein>
    <submittedName>
        <fullName evidence="2">Uncharacterized protein</fullName>
    </submittedName>
</protein>
<feature type="compositionally biased region" description="Pro residues" evidence="1">
    <location>
        <begin position="597"/>
        <end position="610"/>
    </location>
</feature>
<feature type="compositionally biased region" description="Basic and acidic residues" evidence="1">
    <location>
        <begin position="164"/>
        <end position="186"/>
    </location>
</feature>
<organism evidence="2 3">
    <name type="scientific">Sordaria macrospora</name>
    <dbReference type="NCBI Taxonomy" id="5147"/>
    <lineage>
        <taxon>Eukaryota</taxon>
        <taxon>Fungi</taxon>
        <taxon>Dikarya</taxon>
        <taxon>Ascomycota</taxon>
        <taxon>Pezizomycotina</taxon>
        <taxon>Sordariomycetes</taxon>
        <taxon>Sordariomycetidae</taxon>
        <taxon>Sordariales</taxon>
        <taxon>Sordariaceae</taxon>
        <taxon>Sordaria</taxon>
    </lineage>
</organism>
<feature type="region of interest" description="Disordered" evidence="1">
    <location>
        <begin position="590"/>
        <end position="661"/>
    </location>
</feature>
<feature type="compositionally biased region" description="Low complexity" evidence="1">
    <location>
        <begin position="460"/>
        <end position="479"/>
    </location>
</feature>
<accession>A0A8S8ZIZ2</accession>
<proteinExistence type="predicted"/>
<feature type="compositionally biased region" description="Pro residues" evidence="1">
    <location>
        <begin position="500"/>
        <end position="509"/>
    </location>
</feature>
<feature type="compositionally biased region" description="Basic and acidic residues" evidence="1">
    <location>
        <begin position="440"/>
        <end position="455"/>
    </location>
</feature>
<feature type="compositionally biased region" description="Polar residues" evidence="1">
    <location>
        <begin position="514"/>
        <end position="523"/>
    </location>
</feature>
<dbReference type="AlphaFoldDB" id="A0A8S8ZIZ2"/>
<dbReference type="VEuPathDB" id="FungiDB:SMAC_09315"/>
<feature type="region of interest" description="Disordered" evidence="1">
    <location>
        <begin position="260"/>
        <end position="578"/>
    </location>
</feature>
<name>A0A8S8ZIZ2_SORMA</name>
<feature type="compositionally biased region" description="Polar residues" evidence="1">
    <location>
        <begin position="618"/>
        <end position="628"/>
    </location>
</feature>
<evidence type="ECO:0000313" key="2">
    <source>
        <dbReference type="EMBL" id="KAA8630083.1"/>
    </source>
</evidence>
<feature type="compositionally biased region" description="Basic residues" evidence="1">
    <location>
        <begin position="278"/>
        <end position="289"/>
    </location>
</feature>
<evidence type="ECO:0000313" key="3">
    <source>
        <dbReference type="Proteomes" id="UP000433876"/>
    </source>
</evidence>
<feature type="compositionally biased region" description="Basic and acidic residues" evidence="1">
    <location>
        <begin position="107"/>
        <end position="154"/>
    </location>
</feature>
<sequence>MCHKLQQLHSVCGHVTKRELPCDIAAYTPKRYKNRLRWSLPVQAGRVPADYVFRHRDSKDDRAAGSGLPRQELAVLQQVMKIAGIDMGSSGAASRLGNAKEMRRKTLEWAEEGDSARRRNEMEQEVEARKRTEEEKQRQKGRLEQERIRQERRQQGRVQQQMQERLEKQRLKEQKVESQRKRLEEQRFDEEEFEERRARKERRLKVKRWLEQQRSLEENNAFKKNIIKEETREKIRKSGKNKKNTTVEIKGIEGKTLIKCEHGKSKMGVKVSITPRSTQHHGSHSSARHRREEDSGDVDSLEGKPDVYRSRAFSDLPVHPPASTPISKKRKTEKQEAGKVEEKEPEEKSTFQRRYQQPHIQDISFPDFSEPAIRQQSNPVAHRYPKLLSSKLGPNLEIPPSGSEAKAPTPLGTSADVTSKRSLGRPEDSTREANVVYQSDTDKKAPTTDTKRQETPSKPNHNQDLVQVQNNNQNISTVQAKRNSTQKLSAPKPLKEVFPTQPPTAPPVHPTVVKNGNSASTPDHSIKAPLPDPHPRNNIPKATNPERNPAPQQTSHLPRSPQALRLNPSPFVPNAAKHSETLVGRPFLSIPSLPVQAPRPKPFQPTPDPPGSDKKPTQGPSRQDSSLLIQVRRLKPTRSILSLSGDKARDSNRPQRRKSVTWAESPVLNIIKWIEPREDLRKAEEQAKRVYRSPFISEDDTSESGVGCTRSQGTKEEPSKPVPETSSLQVPQCPPTSPVQTPACLEKPGSGSTIVESSSSISSNKPEHSCSSNSDI</sequence>
<feature type="compositionally biased region" description="Polar residues" evidence="1">
    <location>
        <begin position="411"/>
        <end position="421"/>
    </location>
</feature>
<dbReference type="Proteomes" id="UP000433876">
    <property type="component" value="Unassembled WGS sequence"/>
</dbReference>
<feature type="compositionally biased region" description="Basic and acidic residues" evidence="1">
    <location>
        <begin position="333"/>
        <end position="350"/>
    </location>
</feature>
<feature type="compositionally biased region" description="Low complexity" evidence="1">
    <location>
        <begin position="749"/>
        <end position="763"/>
    </location>
</feature>
<feature type="region of interest" description="Disordered" evidence="1">
    <location>
        <begin position="675"/>
        <end position="776"/>
    </location>
</feature>
<gene>
    <name evidence="2" type="ORF">SMACR_09315</name>
</gene>
<evidence type="ECO:0000256" key="1">
    <source>
        <dbReference type="SAM" id="MobiDB-lite"/>
    </source>
</evidence>
<reference evidence="2 3" key="1">
    <citation type="submission" date="2017-07" db="EMBL/GenBank/DDBJ databases">
        <title>Genome sequence of the Sordaria macrospora wild type strain R19027.</title>
        <authorList>
            <person name="Nowrousian M."/>
            <person name="Teichert I."/>
            <person name="Kueck U."/>
        </authorList>
    </citation>
    <scope>NUCLEOTIDE SEQUENCE [LARGE SCALE GENOMIC DNA]</scope>
    <source>
        <strain evidence="2 3">R19027</strain>
        <tissue evidence="2">Mycelium</tissue>
    </source>
</reference>
<comment type="caution">
    <text evidence="2">The sequence shown here is derived from an EMBL/GenBank/DDBJ whole genome shotgun (WGS) entry which is preliminary data.</text>
</comment>